<protein>
    <submittedName>
        <fullName evidence="1">Uncharacterized protein</fullName>
    </submittedName>
</protein>
<dbReference type="EMBL" id="BK014981">
    <property type="protein sequence ID" value="DAD85392.1"/>
    <property type="molecule type" value="Genomic_DNA"/>
</dbReference>
<evidence type="ECO:0000313" key="1">
    <source>
        <dbReference type="EMBL" id="DAD85392.1"/>
    </source>
</evidence>
<reference evidence="1" key="1">
    <citation type="journal article" date="2021" name="Proc. Natl. Acad. Sci. U.S.A.">
        <title>A Catalog of Tens of Thousands of Viruses from Human Metagenomes Reveals Hidden Associations with Chronic Diseases.</title>
        <authorList>
            <person name="Tisza M.J."/>
            <person name="Buck C.B."/>
        </authorList>
    </citation>
    <scope>NUCLEOTIDE SEQUENCE</scope>
    <source>
        <strain evidence="1">CtigT3</strain>
    </source>
</reference>
<proteinExistence type="predicted"/>
<accession>A0A8S5MTB1</accession>
<organism evidence="1">
    <name type="scientific">Siphoviridae sp. ctigT3</name>
    <dbReference type="NCBI Taxonomy" id="2826434"/>
    <lineage>
        <taxon>Viruses</taxon>
        <taxon>Duplodnaviria</taxon>
        <taxon>Heunggongvirae</taxon>
        <taxon>Uroviricota</taxon>
        <taxon>Caudoviricetes</taxon>
    </lineage>
</organism>
<name>A0A8S5MTB1_9CAUD</name>
<sequence>MDFLSFSILCPLRLQVCPWCPCSRLLKRRCCSAPRR</sequence>